<dbReference type="SMART" id="SM00421">
    <property type="entry name" value="HTH_LUXR"/>
    <property type="match status" value="1"/>
</dbReference>
<dbReference type="EMBL" id="CCAE010000014">
    <property type="protein sequence ID" value="CDN87732.1"/>
    <property type="molecule type" value="Genomic_DNA"/>
</dbReference>
<dbReference type="InterPro" id="IPR036388">
    <property type="entry name" value="WH-like_DNA-bd_sf"/>
</dbReference>
<evidence type="ECO:0000259" key="4">
    <source>
        <dbReference type="PROSITE" id="PS50043"/>
    </source>
</evidence>
<organism evidence="5 6">
    <name type="scientific">Hydrogenophaga intermedia</name>
    <dbReference type="NCBI Taxonomy" id="65786"/>
    <lineage>
        <taxon>Bacteria</taxon>
        <taxon>Pseudomonadati</taxon>
        <taxon>Pseudomonadota</taxon>
        <taxon>Betaproteobacteria</taxon>
        <taxon>Burkholderiales</taxon>
        <taxon>Comamonadaceae</taxon>
        <taxon>Hydrogenophaga</taxon>
    </lineage>
</organism>
<dbReference type="Gene3D" id="1.10.10.10">
    <property type="entry name" value="Winged helix-like DNA-binding domain superfamily/Winged helix DNA-binding domain"/>
    <property type="match status" value="1"/>
</dbReference>
<evidence type="ECO:0000256" key="2">
    <source>
        <dbReference type="ARBA" id="ARBA00023125"/>
    </source>
</evidence>
<reference evidence="6" key="1">
    <citation type="submission" date="2014-11" db="EMBL/GenBank/DDBJ databases">
        <title>Draft genome sequence of Hydrogenophaga intermedia S1.</title>
        <authorList>
            <person name="Gan H.M."/>
            <person name="Chew T.H."/>
            <person name="Stolz A."/>
        </authorList>
    </citation>
    <scope>NUCLEOTIDE SEQUENCE [LARGE SCALE GENOMIC DNA]</scope>
    <source>
        <strain evidence="6">S1</strain>
    </source>
</reference>
<dbReference type="SUPFAM" id="SSF55781">
    <property type="entry name" value="GAF domain-like"/>
    <property type="match status" value="1"/>
</dbReference>
<dbReference type="PANTHER" id="PTHR44688:SF16">
    <property type="entry name" value="DNA-BINDING TRANSCRIPTIONAL ACTIVATOR DEVR_DOSR"/>
    <property type="match status" value="1"/>
</dbReference>
<sequence length="245" mass="27973">MHLSPAEQGQLAACFALLAQDLNERDIRARLGEQLLRLFRADHFASYVWDEASGRFEHGLAINMDPANLGRYEAWYQFRDPITFHLQQRRQATLVSEVMPRAELLRCEFFNDFLARDGLHWGINLHAFDGARALGDLRIWRGRQGREFGAHERELLQFIEPAFSAALRRARHARRPDPVVSEAALALLSPRETAVARCVGQGLTDKEIARELGIGLPSVRTYLQRVFEKLGVHRRAALARVVDRL</sequence>
<dbReference type="PRINTS" id="PR00038">
    <property type="entry name" value="HTHLUXR"/>
</dbReference>
<dbReference type="PANTHER" id="PTHR44688">
    <property type="entry name" value="DNA-BINDING TRANSCRIPTIONAL ACTIVATOR DEVR_DOSR"/>
    <property type="match status" value="1"/>
</dbReference>
<accession>A0A1L1PCM2</accession>
<dbReference type="AlphaFoldDB" id="A0A1L1PCM2"/>
<dbReference type="CDD" id="cd06170">
    <property type="entry name" value="LuxR_C_like"/>
    <property type="match status" value="1"/>
</dbReference>
<dbReference type="Pfam" id="PF00196">
    <property type="entry name" value="GerE"/>
    <property type="match status" value="1"/>
</dbReference>
<proteinExistence type="predicted"/>
<dbReference type="SUPFAM" id="SSF46894">
    <property type="entry name" value="C-terminal effector domain of the bipartite response regulators"/>
    <property type="match status" value="1"/>
</dbReference>
<feature type="domain" description="HTH luxR-type" evidence="4">
    <location>
        <begin position="181"/>
        <end position="245"/>
    </location>
</feature>
<dbReference type="Proteomes" id="UP000028878">
    <property type="component" value="Unassembled WGS sequence"/>
</dbReference>
<dbReference type="GO" id="GO:0006355">
    <property type="term" value="P:regulation of DNA-templated transcription"/>
    <property type="evidence" value="ECO:0007669"/>
    <property type="project" value="InterPro"/>
</dbReference>
<dbReference type="InterPro" id="IPR000792">
    <property type="entry name" value="Tscrpt_reg_LuxR_C"/>
</dbReference>
<keyword evidence="2" id="KW-0238">DNA-binding</keyword>
<keyword evidence="3" id="KW-0804">Transcription</keyword>
<dbReference type="InterPro" id="IPR029016">
    <property type="entry name" value="GAF-like_dom_sf"/>
</dbReference>
<keyword evidence="6" id="KW-1185">Reference proteome</keyword>
<keyword evidence="1" id="KW-0805">Transcription regulation</keyword>
<evidence type="ECO:0000313" key="5">
    <source>
        <dbReference type="EMBL" id="CDN87732.1"/>
    </source>
</evidence>
<evidence type="ECO:0000256" key="1">
    <source>
        <dbReference type="ARBA" id="ARBA00023015"/>
    </source>
</evidence>
<evidence type="ECO:0000256" key="3">
    <source>
        <dbReference type="ARBA" id="ARBA00023163"/>
    </source>
</evidence>
<protein>
    <submittedName>
        <fullName evidence="5">LuxR family transcriptional regulator</fullName>
    </submittedName>
</protein>
<dbReference type="GO" id="GO:0003677">
    <property type="term" value="F:DNA binding"/>
    <property type="evidence" value="ECO:0007669"/>
    <property type="project" value="UniProtKB-KW"/>
</dbReference>
<dbReference type="InterPro" id="IPR016032">
    <property type="entry name" value="Sig_transdc_resp-reg_C-effctor"/>
</dbReference>
<dbReference type="Gene3D" id="3.30.450.40">
    <property type="match status" value="1"/>
</dbReference>
<dbReference type="PROSITE" id="PS50043">
    <property type="entry name" value="HTH_LUXR_2"/>
    <property type="match status" value="1"/>
</dbReference>
<name>A0A1L1PCM2_HYDIT</name>
<evidence type="ECO:0000313" key="6">
    <source>
        <dbReference type="Proteomes" id="UP000028878"/>
    </source>
</evidence>
<gene>
    <name evidence="5" type="ORF">BN948_02157</name>
</gene>